<dbReference type="NCBIfam" id="TIGR04131">
    <property type="entry name" value="Bac_Flav_CTERM"/>
    <property type="match status" value="1"/>
</dbReference>
<dbReference type="NCBIfam" id="NF038133">
    <property type="entry name" value="choice_anch_L"/>
    <property type="match status" value="1"/>
</dbReference>
<sequence length="774" mass="84449">MHTFYIPYQIPLLLLLSLFSISADAQYITIDNTKTPTQMVKELFSSESCVEPTNVTISGWDFGNGEKSYAWFNYNSGRFSLAQGMIISTGKASSAAGPNTTLLSEGPTNWPGDPDLEQAIGENNTVNATVVEFDFVSGTNYVSFNYIFSSEHYLSNPSSSQCNSSDGFAFLIKKIGSPAYQNLGVVPGTTIPVKVTTVRGPGTICPSANAEYFDAFNGSEHSTNFNGQTQIMNAEADIEPGASYHVKLVIADQGNSLYDSAIFIGANTFSNDYAMGDDRIFADGNPLCQGETLTVAPDYTVPGTLNYTWHKNGVPIPGYINVSSPTYTISSAGVYMLLADVGTCSVRGYMNVEYVHTANDAVLVQCDDDNDGISTFNLNNAIQTVTGGASEISIIGYYHSLTDAQNQQNEITNPESYSNSQGNAIVVRVENEFDCPVDYATITLRTVDNAINPIAPVIICDSDEPQDGLYPFDLDAISQRIIANNSFPANYQIEYYISSEDALLQNNPLSTPFTNTIADQQIIYVRIINGPDCYGIIPVTLRVSSFPNLHDETIALCNEESTLLDAGSGYASYSWDTTPVQNTQTITVSESGDYTVTVTNADNCVASKTFTVISSEMATIISIEVNSFSGMNNSVIVHVSGTGNYEFSLDGVIYQDSNVFTNVLPGEYQVFVRDKNGCGTTGPQNIIVLDYPRFFTPNGDGYNDIWAIKNLDSVYPNSRLFIFDRYGKLVKHVFPLIDGWNGTLNNSALPSDDYWFNLTLDNGRNIKGHFALKR</sequence>
<dbReference type="CDD" id="cd00146">
    <property type="entry name" value="PKD"/>
    <property type="match status" value="1"/>
</dbReference>
<dbReference type="STRING" id="1107311.Q767_01930"/>
<feature type="chain" id="PRO_5001993181" description="T9SS type B sorting domain-containing protein" evidence="1">
    <location>
        <begin position="26"/>
        <end position="774"/>
    </location>
</feature>
<feature type="signal peptide" evidence="1">
    <location>
        <begin position="1"/>
        <end position="25"/>
    </location>
</feature>
<dbReference type="RefSeq" id="WP_035629683.1">
    <property type="nucleotide sequence ID" value="NZ_AVCS01000015.1"/>
</dbReference>
<name>A0A0A2NA88_9FLAO</name>
<dbReference type="Pfam" id="PF13585">
    <property type="entry name" value="CHU_C"/>
    <property type="match status" value="1"/>
</dbReference>
<evidence type="ECO:0008006" key="4">
    <source>
        <dbReference type="Google" id="ProtNLM"/>
    </source>
</evidence>
<dbReference type="InterPro" id="IPR049804">
    <property type="entry name" value="Choice_anch_L"/>
</dbReference>
<dbReference type="AlphaFoldDB" id="A0A0A2NA88"/>
<evidence type="ECO:0000313" key="2">
    <source>
        <dbReference type="EMBL" id="KGO97375.1"/>
    </source>
</evidence>
<dbReference type="InterPro" id="IPR026341">
    <property type="entry name" value="T9SS_type_B"/>
</dbReference>
<dbReference type="OrthoDB" id="9765926at2"/>
<dbReference type="EMBL" id="JRLZ01000001">
    <property type="protein sequence ID" value="KGO97375.1"/>
    <property type="molecule type" value="Genomic_DNA"/>
</dbReference>
<comment type="caution">
    <text evidence="2">The sequence shown here is derived from an EMBL/GenBank/DDBJ whole genome shotgun (WGS) entry which is preliminary data.</text>
</comment>
<keyword evidence="1" id="KW-0732">Signal</keyword>
<keyword evidence="3" id="KW-1185">Reference proteome</keyword>
<gene>
    <name evidence="2" type="ORF">Q767_01930</name>
</gene>
<reference evidence="2 3" key="2">
    <citation type="journal article" date="2015" name="Stand. Genomic Sci.">
        <title>High quality draft genomic sequence of Flavobacterium enshiense DK69(T) and comparison among Flavobacterium genomes.</title>
        <authorList>
            <person name="Zeng Z."/>
            <person name="Chen C."/>
            <person name="Du H."/>
            <person name="Wang G."/>
            <person name="Li M."/>
        </authorList>
    </citation>
    <scope>NUCLEOTIDE SEQUENCE [LARGE SCALE GENOMIC DNA]</scope>
    <source>
        <strain evidence="2 3">DK69</strain>
    </source>
</reference>
<evidence type="ECO:0000313" key="3">
    <source>
        <dbReference type="Proteomes" id="UP000030149"/>
    </source>
</evidence>
<dbReference type="Gene3D" id="2.60.40.10">
    <property type="entry name" value="Immunoglobulins"/>
    <property type="match status" value="1"/>
</dbReference>
<protein>
    <recommendedName>
        <fullName evidence="4">T9SS type B sorting domain-containing protein</fullName>
    </recommendedName>
</protein>
<evidence type="ECO:0000256" key="1">
    <source>
        <dbReference type="SAM" id="SignalP"/>
    </source>
</evidence>
<dbReference type="eggNOG" id="COG3291">
    <property type="taxonomic scope" value="Bacteria"/>
</dbReference>
<dbReference type="InterPro" id="IPR013783">
    <property type="entry name" value="Ig-like_fold"/>
</dbReference>
<dbReference type="Proteomes" id="UP000030149">
    <property type="component" value="Unassembled WGS sequence"/>
</dbReference>
<accession>A0A0A2NA88</accession>
<proteinExistence type="predicted"/>
<reference evidence="3" key="1">
    <citation type="submission" date="2013-09" db="EMBL/GenBank/DDBJ databases">
        <authorList>
            <person name="Zeng Z."/>
            <person name="Chen C."/>
        </authorList>
    </citation>
    <scope>NUCLEOTIDE SEQUENCE [LARGE SCALE GENOMIC DNA]</scope>
    <source>
        <strain evidence="3">DK69</strain>
    </source>
</reference>
<dbReference type="PATRIC" id="fig|1107311.5.peg.381"/>
<organism evidence="2 3">
    <name type="scientific">Flavobacterium enshiense DK69</name>
    <dbReference type="NCBI Taxonomy" id="1107311"/>
    <lineage>
        <taxon>Bacteria</taxon>
        <taxon>Pseudomonadati</taxon>
        <taxon>Bacteroidota</taxon>
        <taxon>Flavobacteriia</taxon>
        <taxon>Flavobacteriales</taxon>
        <taxon>Flavobacteriaceae</taxon>
        <taxon>Flavobacterium</taxon>
    </lineage>
</organism>